<dbReference type="AlphaFoldDB" id="A0A0H2YL36"/>
<dbReference type="PANTHER" id="PTHR36572:SF3">
    <property type="entry name" value="VIRULENCE PROTEIN MSGA"/>
    <property type="match status" value="1"/>
</dbReference>
<dbReference type="GeneID" id="57977370"/>
<dbReference type="SUPFAM" id="SSF54857">
    <property type="entry name" value="DNA damage-inducible protein DinI"/>
    <property type="match status" value="1"/>
</dbReference>
<dbReference type="HOGENOM" id="CLU_169697_0_0_6"/>
<dbReference type="Gene3D" id="3.30.910.10">
    <property type="entry name" value="DinI-like"/>
    <property type="match status" value="1"/>
</dbReference>
<evidence type="ECO:0000313" key="2">
    <source>
        <dbReference type="Proteomes" id="UP000008936"/>
    </source>
</evidence>
<accession>A0A0H2YL36</accession>
<evidence type="ECO:0000313" key="1">
    <source>
        <dbReference type="EMBL" id="ABG19074.1"/>
    </source>
</evidence>
<organism evidence="1 2">
    <name type="scientific">Yersinia pestis bv. Antiqua (strain Nepal516)</name>
    <dbReference type="NCBI Taxonomy" id="377628"/>
    <lineage>
        <taxon>Bacteria</taxon>
        <taxon>Pseudomonadati</taxon>
        <taxon>Pseudomonadota</taxon>
        <taxon>Gammaproteobacteria</taxon>
        <taxon>Enterobacterales</taxon>
        <taxon>Yersiniaceae</taxon>
        <taxon>Yersinia</taxon>
    </lineage>
</organism>
<reference evidence="1 2" key="1">
    <citation type="journal article" date="2006" name="J. Bacteriol.">
        <title>Complete genome sequence of Yersinia pestis strains Antiqua and Nepal516: evidence of gene reduction in an emerging pathogen.</title>
        <authorList>
            <person name="Chain P.S."/>
            <person name="Hu P."/>
            <person name="Malfatti S.A."/>
            <person name="Radnedge L."/>
            <person name="Larimer F."/>
            <person name="Vergez L.M."/>
            <person name="Worsham P."/>
            <person name="Chu M.C."/>
            <person name="Andersen G.L."/>
        </authorList>
    </citation>
    <scope>NUCLEOTIDE SEQUENCE [LARGE SCALE GENOMIC DNA]</scope>
    <source>
        <strain evidence="1 2">Nepal516</strain>
    </source>
</reference>
<dbReference type="PANTHER" id="PTHR36572">
    <property type="entry name" value="DNA DAMAGE-INDUCIBLE PROTEIN I-RELATED"/>
    <property type="match status" value="1"/>
</dbReference>
<dbReference type="KEGG" id="ypn:YPN_2747"/>
<dbReference type="Proteomes" id="UP000008936">
    <property type="component" value="Chromosome"/>
</dbReference>
<name>A0A0H2YL36_YERPN</name>
<dbReference type="InterPro" id="IPR036687">
    <property type="entry name" value="DinI-like_sf"/>
</dbReference>
<dbReference type="RefSeq" id="WP_002208866.1">
    <property type="nucleotide sequence ID" value="NC_008149.1"/>
</dbReference>
<sequence length="80" mass="9230">MRVELIYDKRNVGSLANATEIIRAELTKRVHRVFPDAEVNVKAMHANGINTNASKQEKSVLNRLVEEMFDEADEWLNNEF</sequence>
<proteinExistence type="predicted"/>
<dbReference type="Pfam" id="PF06183">
    <property type="entry name" value="DinI"/>
    <property type="match status" value="1"/>
</dbReference>
<gene>
    <name evidence="1" type="ordered locus">YPN_2747</name>
</gene>
<protein>
    <submittedName>
        <fullName evidence="1">Stress response protein</fullName>
    </submittedName>
</protein>
<dbReference type="EMBL" id="CP000305">
    <property type="protein sequence ID" value="ABG19074.1"/>
    <property type="molecule type" value="Genomic_DNA"/>
</dbReference>
<dbReference type="InterPro" id="IPR010391">
    <property type="entry name" value="DNA_damage-inducible_DinI-like"/>
</dbReference>